<dbReference type="GO" id="GO:0030313">
    <property type="term" value="C:cell envelope"/>
    <property type="evidence" value="ECO:0007669"/>
    <property type="project" value="UniProtKB-SubCell"/>
</dbReference>
<comment type="similarity">
    <text evidence="2">Belongs to the bacterial solute-binding protein 1 family.</text>
</comment>
<dbReference type="InterPro" id="IPR006059">
    <property type="entry name" value="SBP"/>
</dbReference>
<dbReference type="PANTHER" id="PTHR43649:SF31">
    <property type="entry name" value="SN-GLYCEROL-3-PHOSPHATE-BINDING PERIPLASMIC PROTEIN UGPB"/>
    <property type="match status" value="1"/>
</dbReference>
<sequence length="456" mass="50896">MKGEKNMMHKRMKKLVSIVLCGTMLLGLTACSKGGDSGKKEGGTTEIVFWHSYSGATEEALQSIINDYNEGRGKEKNIHVELVYQGYEGTDKLTLAYQTKDYDNAPDINVGLTSTIPSVMEMGWSVSAEELMKDSDSEITKDSFYEQLQRACSYQGEMAAIPFSNSVPLLYYNVDMLKEAGFTEPPKTMDELVDYVKALTVKEGDEVTRYGLNMQVKRYQLMQFCVSQNKDSFFGDNEGGRTDVMTKVTAGEDGTMKAFLEKLQALLETGGYKYMEDDINEEFAQGLSAMVIMSSSRLGTMDELMGEKYMTAYIPKVNESDTNGAAVGGSCLNIVDRQDEDRLKAAWDVVQYCVSPENQYTFATASGYIPVNVECEELEEMQKYYEEKPQYKVALDQMKDADAMSQESFDPTYNEINGIITDAMLEFCQGTLDVDETVEKIVSGCNASLDEYHAAN</sequence>
<evidence type="ECO:0000256" key="1">
    <source>
        <dbReference type="ARBA" id="ARBA00004196"/>
    </source>
</evidence>
<dbReference type="Proteomes" id="UP000474104">
    <property type="component" value="Unassembled WGS sequence"/>
</dbReference>
<dbReference type="Pfam" id="PF13416">
    <property type="entry name" value="SBP_bac_8"/>
    <property type="match status" value="1"/>
</dbReference>
<gene>
    <name evidence="6" type="ORF">FMM80_26085</name>
</gene>
<comment type="subcellular location">
    <subcellularLocation>
        <location evidence="1">Cell envelope</location>
    </subcellularLocation>
</comment>
<evidence type="ECO:0000256" key="2">
    <source>
        <dbReference type="ARBA" id="ARBA00008520"/>
    </source>
</evidence>
<feature type="signal peptide" evidence="5">
    <location>
        <begin position="1"/>
        <end position="32"/>
    </location>
</feature>
<dbReference type="Gene3D" id="3.40.190.10">
    <property type="entry name" value="Periplasmic binding protein-like II"/>
    <property type="match status" value="2"/>
</dbReference>
<feature type="chain" id="PRO_5040771385" evidence="5">
    <location>
        <begin position="33"/>
        <end position="456"/>
    </location>
</feature>
<proteinExistence type="inferred from homology"/>
<dbReference type="PROSITE" id="PS51257">
    <property type="entry name" value="PROKAR_LIPOPROTEIN"/>
    <property type="match status" value="1"/>
</dbReference>
<dbReference type="SUPFAM" id="SSF53850">
    <property type="entry name" value="Periplasmic binding protein-like II"/>
    <property type="match status" value="1"/>
</dbReference>
<dbReference type="PANTHER" id="PTHR43649">
    <property type="entry name" value="ARABINOSE-BINDING PROTEIN-RELATED"/>
    <property type="match status" value="1"/>
</dbReference>
<evidence type="ECO:0000313" key="6">
    <source>
        <dbReference type="EMBL" id="NDO71926.1"/>
    </source>
</evidence>
<evidence type="ECO:0000256" key="5">
    <source>
        <dbReference type="SAM" id="SignalP"/>
    </source>
</evidence>
<accession>A0A9X5CCM7</accession>
<reference evidence="6 7" key="1">
    <citation type="submission" date="2019-07" db="EMBL/GenBank/DDBJ databases">
        <title>Draft genome sequences of 15 bacterial species constituting the stable defined intestinal microbiota of the GM15 gnotobiotic mouse model.</title>
        <authorList>
            <person name="Elie C."/>
            <person name="Mathieu A."/>
            <person name="Saliou A."/>
            <person name="Darnaud M."/>
            <person name="Leulier F."/>
            <person name="Tamellini A."/>
        </authorList>
    </citation>
    <scope>NUCLEOTIDE SEQUENCE [LARGE SCALE GENOMIC DNA]</scope>
    <source>
        <strain evidence="7">ASF 502</strain>
    </source>
</reference>
<organism evidence="6 7">
    <name type="scientific">Schaedlerella arabinosiphila</name>
    <dbReference type="NCBI Taxonomy" id="2044587"/>
    <lineage>
        <taxon>Bacteria</taxon>
        <taxon>Bacillati</taxon>
        <taxon>Bacillota</taxon>
        <taxon>Clostridia</taxon>
        <taxon>Lachnospirales</taxon>
        <taxon>Lachnospiraceae</taxon>
        <taxon>Schaedlerella</taxon>
    </lineage>
</organism>
<name>A0A9X5CCM7_9FIRM</name>
<dbReference type="InterPro" id="IPR050490">
    <property type="entry name" value="Bact_solute-bd_prot1"/>
</dbReference>
<evidence type="ECO:0000256" key="4">
    <source>
        <dbReference type="ARBA" id="ARBA00022729"/>
    </source>
</evidence>
<dbReference type="EMBL" id="VIRB01000149">
    <property type="protein sequence ID" value="NDO71926.1"/>
    <property type="molecule type" value="Genomic_DNA"/>
</dbReference>
<protein>
    <submittedName>
        <fullName evidence="6">Extracellular solute-binding protein</fullName>
    </submittedName>
</protein>
<keyword evidence="4 5" id="KW-0732">Signal</keyword>
<evidence type="ECO:0000313" key="7">
    <source>
        <dbReference type="Proteomes" id="UP000474104"/>
    </source>
</evidence>
<evidence type="ECO:0000256" key="3">
    <source>
        <dbReference type="ARBA" id="ARBA00022448"/>
    </source>
</evidence>
<comment type="caution">
    <text evidence="6">The sequence shown here is derived from an EMBL/GenBank/DDBJ whole genome shotgun (WGS) entry which is preliminary data.</text>
</comment>
<keyword evidence="3" id="KW-0813">Transport</keyword>
<dbReference type="AlphaFoldDB" id="A0A9X5CCM7"/>